<keyword evidence="3" id="KW-1185">Reference proteome</keyword>
<evidence type="ECO:0000313" key="2">
    <source>
        <dbReference type="EMBL" id="MPC43312.1"/>
    </source>
</evidence>
<feature type="region of interest" description="Disordered" evidence="1">
    <location>
        <begin position="1"/>
        <end position="26"/>
    </location>
</feature>
<dbReference type="EMBL" id="VSRR010005773">
    <property type="protein sequence ID" value="MPC43312.1"/>
    <property type="molecule type" value="Genomic_DNA"/>
</dbReference>
<evidence type="ECO:0000313" key="3">
    <source>
        <dbReference type="Proteomes" id="UP000324222"/>
    </source>
</evidence>
<dbReference type="AlphaFoldDB" id="A0A5B7FA44"/>
<feature type="region of interest" description="Disordered" evidence="1">
    <location>
        <begin position="74"/>
        <end position="97"/>
    </location>
</feature>
<gene>
    <name evidence="2" type="ORF">E2C01_036956</name>
</gene>
<proteinExistence type="predicted"/>
<name>A0A5B7FA44_PORTR</name>
<evidence type="ECO:0000256" key="1">
    <source>
        <dbReference type="SAM" id="MobiDB-lite"/>
    </source>
</evidence>
<protein>
    <submittedName>
        <fullName evidence="2">Uncharacterized protein</fullName>
    </submittedName>
</protein>
<accession>A0A5B7FA44</accession>
<sequence>MEWVGGSAGRALGPQEEGGRERGRKGEAIEGVSIVTGPNLLQAFTATRPLFPLLHLPQPQHSLPLTPASLTLTHLSSSSPFASGGKLEKNTKKRSTR</sequence>
<organism evidence="2 3">
    <name type="scientific">Portunus trituberculatus</name>
    <name type="common">Swimming crab</name>
    <name type="synonym">Neptunus trituberculatus</name>
    <dbReference type="NCBI Taxonomy" id="210409"/>
    <lineage>
        <taxon>Eukaryota</taxon>
        <taxon>Metazoa</taxon>
        <taxon>Ecdysozoa</taxon>
        <taxon>Arthropoda</taxon>
        <taxon>Crustacea</taxon>
        <taxon>Multicrustacea</taxon>
        <taxon>Malacostraca</taxon>
        <taxon>Eumalacostraca</taxon>
        <taxon>Eucarida</taxon>
        <taxon>Decapoda</taxon>
        <taxon>Pleocyemata</taxon>
        <taxon>Brachyura</taxon>
        <taxon>Eubrachyura</taxon>
        <taxon>Portunoidea</taxon>
        <taxon>Portunidae</taxon>
        <taxon>Portuninae</taxon>
        <taxon>Portunus</taxon>
    </lineage>
</organism>
<feature type="compositionally biased region" description="Basic and acidic residues" evidence="1">
    <location>
        <begin position="17"/>
        <end position="26"/>
    </location>
</feature>
<dbReference type="Proteomes" id="UP000324222">
    <property type="component" value="Unassembled WGS sequence"/>
</dbReference>
<reference evidence="2 3" key="1">
    <citation type="submission" date="2019-05" db="EMBL/GenBank/DDBJ databases">
        <title>Another draft genome of Portunus trituberculatus and its Hox gene families provides insights of decapod evolution.</title>
        <authorList>
            <person name="Jeong J.-H."/>
            <person name="Song I."/>
            <person name="Kim S."/>
            <person name="Choi T."/>
            <person name="Kim D."/>
            <person name="Ryu S."/>
            <person name="Kim W."/>
        </authorList>
    </citation>
    <scope>NUCLEOTIDE SEQUENCE [LARGE SCALE GENOMIC DNA]</scope>
    <source>
        <tissue evidence="2">Muscle</tissue>
    </source>
</reference>
<comment type="caution">
    <text evidence="2">The sequence shown here is derived from an EMBL/GenBank/DDBJ whole genome shotgun (WGS) entry which is preliminary data.</text>
</comment>